<dbReference type="NCBIfam" id="TIGR00254">
    <property type="entry name" value="GGDEF"/>
    <property type="match status" value="1"/>
</dbReference>
<dbReference type="InterPro" id="IPR003660">
    <property type="entry name" value="HAMP_dom"/>
</dbReference>
<evidence type="ECO:0000259" key="10">
    <source>
        <dbReference type="PROSITE" id="PS50887"/>
    </source>
</evidence>
<evidence type="ECO:0000259" key="6">
    <source>
        <dbReference type="PROSITE" id="PS50112"/>
    </source>
</evidence>
<name>A0A4R5BKQ2_9PSEU</name>
<dbReference type="Gene3D" id="3.20.20.450">
    <property type="entry name" value="EAL domain"/>
    <property type="match status" value="1"/>
</dbReference>
<dbReference type="InterPro" id="IPR000160">
    <property type="entry name" value="GGDEF_dom"/>
</dbReference>
<dbReference type="SMART" id="SM00304">
    <property type="entry name" value="HAMP"/>
    <property type="match status" value="1"/>
</dbReference>
<dbReference type="SMART" id="SM00086">
    <property type="entry name" value="PAC"/>
    <property type="match status" value="1"/>
</dbReference>
<dbReference type="InterPro" id="IPR029787">
    <property type="entry name" value="Nucleotide_cyclase"/>
</dbReference>
<feature type="transmembrane region" description="Helical" evidence="5">
    <location>
        <begin position="91"/>
        <end position="112"/>
    </location>
</feature>
<dbReference type="PROSITE" id="PS50887">
    <property type="entry name" value="GGDEF"/>
    <property type="match status" value="1"/>
</dbReference>
<dbReference type="Pfam" id="PF00672">
    <property type="entry name" value="HAMP"/>
    <property type="match status" value="1"/>
</dbReference>
<protein>
    <submittedName>
        <fullName evidence="11">EAL domain-containing protein</fullName>
    </submittedName>
</protein>
<dbReference type="PROSITE" id="PS50112">
    <property type="entry name" value="PAS"/>
    <property type="match status" value="1"/>
</dbReference>
<keyword evidence="5" id="KW-0472">Membrane</keyword>
<dbReference type="InterPro" id="IPR000014">
    <property type="entry name" value="PAS"/>
</dbReference>
<dbReference type="PROSITE" id="PS50113">
    <property type="entry name" value="PAC"/>
    <property type="match status" value="1"/>
</dbReference>
<organism evidence="11 12">
    <name type="scientific">Saccharopolyspora karakumensis</name>
    <dbReference type="NCBI Taxonomy" id="2530386"/>
    <lineage>
        <taxon>Bacteria</taxon>
        <taxon>Bacillati</taxon>
        <taxon>Actinomycetota</taxon>
        <taxon>Actinomycetes</taxon>
        <taxon>Pseudonocardiales</taxon>
        <taxon>Pseudonocardiaceae</taxon>
        <taxon>Saccharopolyspora</taxon>
    </lineage>
</organism>
<keyword evidence="3" id="KW-0175">Coiled coil</keyword>
<evidence type="ECO:0000259" key="9">
    <source>
        <dbReference type="PROSITE" id="PS50885"/>
    </source>
</evidence>
<evidence type="ECO:0000259" key="7">
    <source>
        <dbReference type="PROSITE" id="PS50113"/>
    </source>
</evidence>
<feature type="domain" description="HAMP" evidence="9">
    <location>
        <begin position="289"/>
        <end position="341"/>
    </location>
</feature>
<dbReference type="SUPFAM" id="SSF55073">
    <property type="entry name" value="Nucleotide cyclase"/>
    <property type="match status" value="1"/>
</dbReference>
<evidence type="ECO:0000259" key="8">
    <source>
        <dbReference type="PROSITE" id="PS50883"/>
    </source>
</evidence>
<keyword evidence="2 5" id="KW-1133">Transmembrane helix</keyword>
<dbReference type="InterPro" id="IPR013656">
    <property type="entry name" value="PAS_4"/>
</dbReference>
<feature type="region of interest" description="Disordered" evidence="4">
    <location>
        <begin position="18"/>
        <end position="37"/>
    </location>
</feature>
<feature type="domain" description="GGDEF" evidence="10">
    <location>
        <begin position="511"/>
        <end position="645"/>
    </location>
</feature>
<dbReference type="PANTHER" id="PTHR44757:SF2">
    <property type="entry name" value="BIOFILM ARCHITECTURE MAINTENANCE PROTEIN MBAA"/>
    <property type="match status" value="1"/>
</dbReference>
<dbReference type="Gene3D" id="3.30.70.270">
    <property type="match status" value="1"/>
</dbReference>
<feature type="coiled-coil region" evidence="3">
    <location>
        <begin position="226"/>
        <end position="253"/>
    </location>
</feature>
<dbReference type="CDD" id="cd01949">
    <property type="entry name" value="GGDEF"/>
    <property type="match status" value="1"/>
</dbReference>
<dbReference type="Pfam" id="PF08448">
    <property type="entry name" value="PAS_4"/>
    <property type="match status" value="1"/>
</dbReference>
<dbReference type="NCBIfam" id="TIGR00229">
    <property type="entry name" value="sensory_box"/>
    <property type="match status" value="1"/>
</dbReference>
<dbReference type="SMART" id="SM00267">
    <property type="entry name" value="GGDEF"/>
    <property type="match status" value="1"/>
</dbReference>
<dbReference type="CDD" id="cd06225">
    <property type="entry name" value="HAMP"/>
    <property type="match status" value="1"/>
</dbReference>
<dbReference type="InterPro" id="IPR035919">
    <property type="entry name" value="EAL_sf"/>
</dbReference>
<evidence type="ECO:0000256" key="4">
    <source>
        <dbReference type="SAM" id="MobiDB-lite"/>
    </source>
</evidence>
<dbReference type="Gene3D" id="3.30.450.20">
    <property type="entry name" value="PAS domain"/>
    <property type="match status" value="1"/>
</dbReference>
<feature type="transmembrane region" description="Helical" evidence="5">
    <location>
        <begin position="267"/>
        <end position="287"/>
    </location>
</feature>
<dbReference type="Pfam" id="PF00990">
    <property type="entry name" value="GGDEF"/>
    <property type="match status" value="1"/>
</dbReference>
<dbReference type="SUPFAM" id="SSF141868">
    <property type="entry name" value="EAL domain-like"/>
    <property type="match status" value="1"/>
</dbReference>
<dbReference type="GO" id="GO:0016020">
    <property type="term" value="C:membrane"/>
    <property type="evidence" value="ECO:0007669"/>
    <property type="project" value="InterPro"/>
</dbReference>
<dbReference type="AlphaFoldDB" id="A0A4R5BKQ2"/>
<comment type="caution">
    <text evidence="11">The sequence shown here is derived from an EMBL/GenBank/DDBJ whole genome shotgun (WGS) entry which is preliminary data.</text>
</comment>
<dbReference type="PANTHER" id="PTHR44757">
    <property type="entry name" value="DIGUANYLATE CYCLASE DGCP"/>
    <property type="match status" value="1"/>
</dbReference>
<reference evidence="11 12" key="1">
    <citation type="submission" date="2019-03" db="EMBL/GenBank/DDBJ databases">
        <title>Draft genome sequences of novel Actinobacteria.</title>
        <authorList>
            <person name="Sahin N."/>
            <person name="Ay H."/>
            <person name="Saygin H."/>
        </authorList>
    </citation>
    <scope>NUCLEOTIDE SEQUENCE [LARGE SCALE GENOMIC DNA]</scope>
    <source>
        <strain evidence="11 12">5K548</strain>
    </source>
</reference>
<dbReference type="CDD" id="cd00130">
    <property type="entry name" value="PAS"/>
    <property type="match status" value="1"/>
</dbReference>
<dbReference type="CDD" id="cd01948">
    <property type="entry name" value="EAL"/>
    <property type="match status" value="1"/>
</dbReference>
<evidence type="ECO:0000313" key="11">
    <source>
        <dbReference type="EMBL" id="TDD86279.1"/>
    </source>
</evidence>
<evidence type="ECO:0000313" key="12">
    <source>
        <dbReference type="Proteomes" id="UP000294723"/>
    </source>
</evidence>
<sequence>MRAASGITTTKVTTVNDSNTSGSIFSGAPRRDPAGGEGLAECSTGLPRHRGRLAHDGVTCGFAWAVRCAPVSHTRGMAPRRRGRFSLLGRLYALVGALLVVTVVITGGMFALRQRVEDSTAKLITNVVPAQNGTANLVTTYAQQENRLQAFLLTDDPAYLQAYAADQANAAQFHRTVGRRLADDPEVQDLLNQVNVAAQEWRKDSVEPLIARSRSPGPLNLSPSEKQAEQQHVAALRGKLRELRTRVDSLEAAEEARAAAARTAANWLTLALALVGLISWATAILLLRNSLTRPLRTLVSQVNQVSEGDLDRPVHESGPPELAAVARAVEAMRARIVSETRHIARMQQELTRHEKAERHRAEQDFATVVDTLDEGVVVLDSAGIVESANPAAQRILGTRESQIVGSALVSWRLFEESGCALRLEDRAPLLDSQVIRLDRTDGRTVWLAVTSRPLNTATGTPSKVVASFTDITERRAAQNRLEHEATHDPLTGLANRTLVLRHLEQSLHQEQPMAVLFLDLDNFKLINDSLGHGVGDAVLSHAGQRLVRAAPSNGLVGRLGGDEFVVLVNGESDHRALAERCTRLLDALTEPIRMEGRELHINGSIGVVVVRPGDDRSGQDLLRDADVAMYRAKTRGGGRHAFFDVELRKRVQRHMDLEQDLRHAVGRNQLWVAYQPVADLRTDRTVAVEGLLRWHHPVHGPISPAEFIPVAEESNLINSIGAHMLRSATHQLAVERERHHLDLTLNANLSPRQLDDPGLPGLVERALADSGLPARALCLEITEEAIMQDPAAAARALETLRGLGVSLAIDDFGTGYSSLAQIRRLPLDTLKIDRSFITDLSESDELRVIVTSIVTMAHAIGLDVVAEGVETAHQLDLLRTIGCDHVQGYYLSRPIPLDELLTSPLRIPAS</sequence>
<dbReference type="Pfam" id="PF05227">
    <property type="entry name" value="CHASE3"/>
    <property type="match status" value="1"/>
</dbReference>
<dbReference type="InterPro" id="IPR043128">
    <property type="entry name" value="Rev_trsase/Diguanyl_cyclase"/>
</dbReference>
<dbReference type="SMART" id="SM00091">
    <property type="entry name" value="PAS"/>
    <property type="match status" value="1"/>
</dbReference>
<dbReference type="InterPro" id="IPR052155">
    <property type="entry name" value="Biofilm_reg_signaling"/>
</dbReference>
<dbReference type="Pfam" id="PF00563">
    <property type="entry name" value="EAL"/>
    <property type="match status" value="1"/>
</dbReference>
<dbReference type="GO" id="GO:0007165">
    <property type="term" value="P:signal transduction"/>
    <property type="evidence" value="ECO:0007669"/>
    <property type="project" value="InterPro"/>
</dbReference>
<dbReference type="InterPro" id="IPR035965">
    <property type="entry name" value="PAS-like_dom_sf"/>
</dbReference>
<evidence type="ECO:0000256" key="3">
    <source>
        <dbReference type="SAM" id="Coils"/>
    </source>
</evidence>
<evidence type="ECO:0000256" key="5">
    <source>
        <dbReference type="SAM" id="Phobius"/>
    </source>
</evidence>
<accession>A0A4R5BKQ2</accession>
<evidence type="ECO:0000256" key="2">
    <source>
        <dbReference type="ARBA" id="ARBA00022989"/>
    </source>
</evidence>
<dbReference type="EMBL" id="SMLA01000030">
    <property type="protein sequence ID" value="TDD86279.1"/>
    <property type="molecule type" value="Genomic_DNA"/>
</dbReference>
<keyword evidence="12" id="KW-1185">Reference proteome</keyword>
<feature type="domain" description="PAC" evidence="7">
    <location>
        <begin position="431"/>
        <end position="483"/>
    </location>
</feature>
<dbReference type="PROSITE" id="PS50885">
    <property type="entry name" value="HAMP"/>
    <property type="match status" value="1"/>
</dbReference>
<dbReference type="PROSITE" id="PS50883">
    <property type="entry name" value="EAL"/>
    <property type="match status" value="1"/>
</dbReference>
<keyword evidence="1 5" id="KW-0812">Transmembrane</keyword>
<dbReference type="SMART" id="SM00052">
    <property type="entry name" value="EAL"/>
    <property type="match status" value="1"/>
</dbReference>
<dbReference type="SUPFAM" id="SSF158472">
    <property type="entry name" value="HAMP domain-like"/>
    <property type="match status" value="1"/>
</dbReference>
<proteinExistence type="predicted"/>
<dbReference type="InterPro" id="IPR001633">
    <property type="entry name" value="EAL_dom"/>
</dbReference>
<dbReference type="Proteomes" id="UP000294723">
    <property type="component" value="Unassembled WGS sequence"/>
</dbReference>
<dbReference type="SUPFAM" id="SSF55785">
    <property type="entry name" value="PYP-like sensor domain (PAS domain)"/>
    <property type="match status" value="1"/>
</dbReference>
<dbReference type="InterPro" id="IPR001610">
    <property type="entry name" value="PAC"/>
</dbReference>
<dbReference type="InterPro" id="IPR007891">
    <property type="entry name" value="CHASE3"/>
</dbReference>
<evidence type="ECO:0000256" key="1">
    <source>
        <dbReference type="ARBA" id="ARBA00022692"/>
    </source>
</evidence>
<feature type="domain" description="PAS" evidence="6">
    <location>
        <begin position="361"/>
        <end position="409"/>
    </location>
</feature>
<dbReference type="InterPro" id="IPR000700">
    <property type="entry name" value="PAS-assoc_C"/>
</dbReference>
<gene>
    <name evidence="11" type="ORF">E1202_19215</name>
</gene>
<feature type="domain" description="EAL" evidence="8">
    <location>
        <begin position="654"/>
        <end position="908"/>
    </location>
</feature>
<dbReference type="Gene3D" id="6.10.340.10">
    <property type="match status" value="1"/>
</dbReference>